<dbReference type="InterPro" id="IPR036390">
    <property type="entry name" value="WH_DNA-bd_sf"/>
</dbReference>
<evidence type="ECO:0000259" key="5">
    <source>
        <dbReference type="PROSITE" id="PS51078"/>
    </source>
</evidence>
<dbReference type="SUPFAM" id="SSF55781">
    <property type="entry name" value="GAF domain-like"/>
    <property type="match status" value="1"/>
</dbReference>
<reference evidence="6 7" key="1">
    <citation type="submission" date="2021-12" db="EMBL/GenBank/DDBJ databases">
        <title>Genome sequence of Kibdelosporangium philippinense ATCC 49844.</title>
        <authorList>
            <person name="Fedorov E.A."/>
            <person name="Omeragic M."/>
            <person name="Shalygina K.F."/>
            <person name="Maclea K.S."/>
        </authorList>
    </citation>
    <scope>NUCLEOTIDE SEQUENCE [LARGE SCALE GENOMIC DNA]</scope>
    <source>
        <strain evidence="6 7">ATCC 49844</strain>
    </source>
</reference>
<dbReference type="PANTHER" id="PTHR30136">
    <property type="entry name" value="HELIX-TURN-HELIX TRANSCRIPTIONAL REGULATOR, ICLR FAMILY"/>
    <property type="match status" value="1"/>
</dbReference>
<gene>
    <name evidence="6" type="ORF">LWC34_18485</name>
</gene>
<keyword evidence="1" id="KW-0805">Transcription regulation</keyword>
<dbReference type="InterPro" id="IPR029016">
    <property type="entry name" value="GAF-like_dom_sf"/>
</dbReference>
<feature type="domain" description="HTH iclR-type" evidence="4">
    <location>
        <begin position="9"/>
        <end position="70"/>
    </location>
</feature>
<dbReference type="Pfam" id="PF01614">
    <property type="entry name" value="IclR_C"/>
    <property type="match status" value="1"/>
</dbReference>
<dbReference type="InterPro" id="IPR050707">
    <property type="entry name" value="HTH_MetabolicPath_Reg"/>
</dbReference>
<dbReference type="Gene3D" id="1.10.10.10">
    <property type="entry name" value="Winged helix-like DNA-binding domain superfamily/Winged helix DNA-binding domain"/>
    <property type="match status" value="1"/>
</dbReference>
<keyword evidence="3" id="KW-0804">Transcription</keyword>
<sequence>MKVSVTDHPGVAGRIFAVLDAFDTATPSLRLREISERTGLPMPTALRMVRDLVAWGGLERARDGSYRLGQRLWTLGVQVPCHRRIRETAARHIARLTGAEIATAVASSAMLLKGERFPLHATAVGKVLLAQGVEPGELSRCTPYTITEHMRLSRVVAEVKRTGMAFEREELRLGWFAVAVSIPNIQAAIGVRAPSTADLRRMVPALRQAAERITSDLA</sequence>
<evidence type="ECO:0000259" key="4">
    <source>
        <dbReference type="PROSITE" id="PS51077"/>
    </source>
</evidence>
<evidence type="ECO:0000256" key="3">
    <source>
        <dbReference type="ARBA" id="ARBA00023163"/>
    </source>
</evidence>
<dbReference type="EMBL" id="JAJVCN010000001">
    <property type="protein sequence ID" value="MCE7004796.1"/>
    <property type="molecule type" value="Genomic_DNA"/>
</dbReference>
<evidence type="ECO:0000313" key="7">
    <source>
        <dbReference type="Proteomes" id="UP001521150"/>
    </source>
</evidence>
<keyword evidence="7" id="KW-1185">Reference proteome</keyword>
<accession>A0ABS8ZDP9</accession>
<dbReference type="Proteomes" id="UP001521150">
    <property type="component" value="Unassembled WGS sequence"/>
</dbReference>
<name>A0ABS8ZDP9_9PSEU</name>
<dbReference type="SMART" id="SM00346">
    <property type="entry name" value="HTH_ICLR"/>
    <property type="match status" value="1"/>
</dbReference>
<evidence type="ECO:0000256" key="2">
    <source>
        <dbReference type="ARBA" id="ARBA00023125"/>
    </source>
</evidence>
<feature type="domain" description="IclR-ED" evidence="5">
    <location>
        <begin position="20"/>
        <end position="218"/>
    </location>
</feature>
<proteinExistence type="predicted"/>
<dbReference type="PROSITE" id="PS51077">
    <property type="entry name" value="HTH_ICLR"/>
    <property type="match status" value="1"/>
</dbReference>
<keyword evidence="2" id="KW-0238">DNA-binding</keyword>
<evidence type="ECO:0000313" key="6">
    <source>
        <dbReference type="EMBL" id="MCE7004796.1"/>
    </source>
</evidence>
<dbReference type="InterPro" id="IPR036388">
    <property type="entry name" value="WH-like_DNA-bd_sf"/>
</dbReference>
<dbReference type="Pfam" id="PF09339">
    <property type="entry name" value="HTH_IclR"/>
    <property type="match status" value="1"/>
</dbReference>
<comment type="caution">
    <text evidence="6">The sequence shown here is derived from an EMBL/GenBank/DDBJ whole genome shotgun (WGS) entry which is preliminary data.</text>
</comment>
<dbReference type="InterPro" id="IPR014757">
    <property type="entry name" value="Tscrpt_reg_IclR_C"/>
</dbReference>
<dbReference type="Gene3D" id="3.30.450.40">
    <property type="match status" value="1"/>
</dbReference>
<organism evidence="6 7">
    <name type="scientific">Kibdelosporangium philippinense</name>
    <dbReference type="NCBI Taxonomy" id="211113"/>
    <lineage>
        <taxon>Bacteria</taxon>
        <taxon>Bacillati</taxon>
        <taxon>Actinomycetota</taxon>
        <taxon>Actinomycetes</taxon>
        <taxon>Pseudonocardiales</taxon>
        <taxon>Pseudonocardiaceae</taxon>
        <taxon>Kibdelosporangium</taxon>
    </lineage>
</organism>
<dbReference type="SUPFAM" id="SSF46785">
    <property type="entry name" value="Winged helix' DNA-binding domain"/>
    <property type="match status" value="1"/>
</dbReference>
<protein>
    <submittedName>
        <fullName evidence="6">Helix-turn-helix domain-containing protein</fullName>
    </submittedName>
</protein>
<dbReference type="PROSITE" id="PS51078">
    <property type="entry name" value="ICLR_ED"/>
    <property type="match status" value="1"/>
</dbReference>
<dbReference type="RefSeq" id="WP_233726275.1">
    <property type="nucleotide sequence ID" value="NZ_JAJVCN010000001.1"/>
</dbReference>
<dbReference type="PANTHER" id="PTHR30136:SF24">
    <property type="entry name" value="HTH-TYPE TRANSCRIPTIONAL REPRESSOR ALLR"/>
    <property type="match status" value="1"/>
</dbReference>
<dbReference type="InterPro" id="IPR005471">
    <property type="entry name" value="Tscrpt_reg_IclR_N"/>
</dbReference>
<evidence type="ECO:0000256" key="1">
    <source>
        <dbReference type="ARBA" id="ARBA00023015"/>
    </source>
</evidence>